<comment type="similarity">
    <text evidence="1">Belongs to the EF-1-beta/EF-1-delta family.</text>
</comment>
<feature type="domain" description="Translation elongation factor EF1B beta/delta subunit guanine nucleotide exchange" evidence="5">
    <location>
        <begin position="137"/>
        <end position="168"/>
    </location>
</feature>
<accession>A0ABQ9FAK6</accession>
<dbReference type="CDD" id="cd00292">
    <property type="entry name" value="EF1B"/>
    <property type="match status" value="1"/>
</dbReference>
<dbReference type="InterPro" id="IPR036219">
    <property type="entry name" value="eEF-1beta-like_sf"/>
</dbReference>
<evidence type="ECO:0000313" key="6">
    <source>
        <dbReference type="EMBL" id="KAJ8314377.1"/>
    </source>
</evidence>
<proteinExistence type="inferred from homology"/>
<dbReference type="InterPro" id="IPR014717">
    <property type="entry name" value="Transl_elong_EF1B/ribsomal_bS6"/>
</dbReference>
<dbReference type="SUPFAM" id="SSF47616">
    <property type="entry name" value="GST C-terminal domain-like"/>
    <property type="match status" value="1"/>
</dbReference>
<organism evidence="6 7">
    <name type="scientific">Tegillarca granosa</name>
    <name type="common">Malaysian cockle</name>
    <name type="synonym">Anadara granosa</name>
    <dbReference type="NCBI Taxonomy" id="220873"/>
    <lineage>
        <taxon>Eukaryota</taxon>
        <taxon>Metazoa</taxon>
        <taxon>Spiralia</taxon>
        <taxon>Lophotrochozoa</taxon>
        <taxon>Mollusca</taxon>
        <taxon>Bivalvia</taxon>
        <taxon>Autobranchia</taxon>
        <taxon>Pteriomorphia</taxon>
        <taxon>Arcoida</taxon>
        <taxon>Arcoidea</taxon>
        <taxon>Arcidae</taxon>
        <taxon>Tegillarca</taxon>
    </lineage>
</organism>
<dbReference type="InterPro" id="IPR049720">
    <property type="entry name" value="EF1B_bsu/dsu"/>
</dbReference>
<gene>
    <name evidence="6" type="ORF">KUTeg_008938</name>
</gene>
<feature type="region of interest" description="Disordered" evidence="4">
    <location>
        <begin position="73"/>
        <end position="105"/>
    </location>
</feature>
<feature type="compositionally biased region" description="Acidic residues" evidence="4">
    <location>
        <begin position="91"/>
        <end position="105"/>
    </location>
</feature>
<protein>
    <recommendedName>
        <fullName evidence="5">Translation elongation factor EF1B beta/delta subunit guanine nucleotide exchange domain-containing protein</fullName>
    </recommendedName>
</protein>
<dbReference type="Gene3D" id="3.30.70.60">
    <property type="match status" value="1"/>
</dbReference>
<keyword evidence="3" id="KW-0648">Protein biosynthesis</keyword>
<dbReference type="PANTHER" id="PTHR11595:SF21">
    <property type="entry name" value="ELONGATION FACTOR 1-BETA"/>
    <property type="match status" value="1"/>
</dbReference>
<dbReference type="InterPro" id="IPR036282">
    <property type="entry name" value="Glutathione-S-Trfase_C_sf"/>
</dbReference>
<name>A0ABQ9FAK6_TEGGR</name>
<evidence type="ECO:0000256" key="2">
    <source>
        <dbReference type="ARBA" id="ARBA00022768"/>
    </source>
</evidence>
<dbReference type="Proteomes" id="UP001217089">
    <property type="component" value="Unassembled WGS sequence"/>
</dbReference>
<keyword evidence="2" id="KW-0251">Elongation factor</keyword>
<dbReference type="SUPFAM" id="SSF54984">
    <property type="entry name" value="eEF-1beta-like"/>
    <property type="match status" value="1"/>
</dbReference>
<evidence type="ECO:0000256" key="3">
    <source>
        <dbReference type="ARBA" id="ARBA00022917"/>
    </source>
</evidence>
<sequence length="205" mass="22419">MGFGDLKSRAGQQALNDFLVDKSYIEGYEPSQADAVVFAALSSPPPADLAHALRWYNQINSYNLSERSSFAGKKKDVESYGPSKSAPAAGGDDDDDDEIDLFGSDDDDEAAKAEQAKLKESLAKKAKKPAVIAKSTIVLDVKPWDDETDMAELEKCVRTIKCDGLVWGPGVYNHSLYMAMIERFSACPVYSVNCYCAHFRNIGSK</sequence>
<evidence type="ECO:0000256" key="1">
    <source>
        <dbReference type="ARBA" id="ARBA00007411"/>
    </source>
</evidence>
<keyword evidence="7" id="KW-1185">Reference proteome</keyword>
<dbReference type="PANTHER" id="PTHR11595">
    <property type="entry name" value="EF-HAND AND COILED-COIL DOMAIN-CONTAINING FAMILY MEMBER"/>
    <property type="match status" value="1"/>
</dbReference>
<dbReference type="Pfam" id="PF00736">
    <property type="entry name" value="EF1_GNE"/>
    <property type="match status" value="1"/>
</dbReference>
<dbReference type="PROSITE" id="PS00824">
    <property type="entry name" value="EF1BD_1"/>
    <property type="match status" value="1"/>
</dbReference>
<dbReference type="InterPro" id="IPR014038">
    <property type="entry name" value="EF1B_bsu/dsu_GNE"/>
</dbReference>
<dbReference type="EMBL" id="JARBDR010000342">
    <property type="protein sequence ID" value="KAJ8314377.1"/>
    <property type="molecule type" value="Genomic_DNA"/>
</dbReference>
<evidence type="ECO:0000256" key="4">
    <source>
        <dbReference type="SAM" id="MobiDB-lite"/>
    </source>
</evidence>
<evidence type="ECO:0000313" key="7">
    <source>
        <dbReference type="Proteomes" id="UP001217089"/>
    </source>
</evidence>
<dbReference type="InterPro" id="IPR001326">
    <property type="entry name" value="Transl_elong_EF1B_B/D_CS"/>
</dbReference>
<evidence type="ECO:0000259" key="5">
    <source>
        <dbReference type="Pfam" id="PF00736"/>
    </source>
</evidence>
<reference evidence="6 7" key="1">
    <citation type="submission" date="2022-12" db="EMBL/GenBank/DDBJ databases">
        <title>Chromosome-level genome of Tegillarca granosa.</title>
        <authorList>
            <person name="Kim J."/>
        </authorList>
    </citation>
    <scope>NUCLEOTIDE SEQUENCE [LARGE SCALE GENOMIC DNA]</scope>
    <source>
        <strain evidence="6">Teg-2019</strain>
        <tissue evidence="6">Adductor muscle</tissue>
    </source>
</reference>
<dbReference type="Gene3D" id="1.20.1050.130">
    <property type="match status" value="1"/>
</dbReference>
<comment type="caution">
    <text evidence="6">The sequence shown here is derived from an EMBL/GenBank/DDBJ whole genome shotgun (WGS) entry which is preliminary data.</text>
</comment>